<feature type="region of interest" description="Disordered" evidence="2">
    <location>
        <begin position="347"/>
        <end position="368"/>
    </location>
</feature>
<name>A0A1B6H203_9HEMI</name>
<evidence type="ECO:0000313" key="3">
    <source>
        <dbReference type="EMBL" id="JAS68712.1"/>
    </source>
</evidence>
<dbReference type="AlphaFoldDB" id="A0A1B6H203"/>
<organism evidence="3">
    <name type="scientific">Cuerna arida</name>
    <dbReference type="NCBI Taxonomy" id="1464854"/>
    <lineage>
        <taxon>Eukaryota</taxon>
        <taxon>Metazoa</taxon>
        <taxon>Ecdysozoa</taxon>
        <taxon>Arthropoda</taxon>
        <taxon>Hexapoda</taxon>
        <taxon>Insecta</taxon>
        <taxon>Pterygota</taxon>
        <taxon>Neoptera</taxon>
        <taxon>Paraneoptera</taxon>
        <taxon>Hemiptera</taxon>
        <taxon>Auchenorrhyncha</taxon>
        <taxon>Membracoidea</taxon>
        <taxon>Cicadellidae</taxon>
        <taxon>Cicadellinae</taxon>
        <taxon>Proconiini</taxon>
        <taxon>Cuerna</taxon>
    </lineage>
</organism>
<keyword evidence="1" id="KW-0175">Coiled coil</keyword>
<feature type="compositionally biased region" description="Polar residues" evidence="2">
    <location>
        <begin position="657"/>
        <end position="672"/>
    </location>
</feature>
<feature type="region of interest" description="Disordered" evidence="2">
    <location>
        <begin position="502"/>
        <end position="532"/>
    </location>
</feature>
<feature type="region of interest" description="Disordered" evidence="2">
    <location>
        <begin position="657"/>
        <end position="706"/>
    </location>
</feature>
<feature type="compositionally biased region" description="Polar residues" evidence="2">
    <location>
        <begin position="683"/>
        <end position="699"/>
    </location>
</feature>
<sequence length="706" mass="79188">MGDTDMFMTQTQDAQETDDIYISLATAITVRKCKAVQKKEKLKLLVENIKKIIEELKLAEKEAEDNRREKNEVSQRKIQRVTGLKGDEEAHASLEAMLCELNSKVVWEQAETKRRSDEYKAGIQNAIETSKSYQKIYEELPMAKKLRGITIEVRIVDKEIKQTVLNIKDIECKIILRDEIRAKIIHKWGVKLAEAYFKLQKQIVKRDTMMEKISETTKLIEDGKAGRHTSQQTFIQNTPGSVNIQEPQKRNSLKILQFKIPEMKVTSPPPSMNKLQSNVTSIGNFESLLQSFNLYSRSRQDNAKKITDYISANHTKAQDTVNKCFSTSEKDKTCTVSNNLDVKKMSTKPSFKINNPTTSLKKKNKDRGERLSANIDNKQIMNENLSNRFNEPPKKVTIVEALPSKSVTIISTDTNKSISNNFVKSTNTENENNSAKKKISNENALNMKNSVQPDCNLGSLYGIKKYISSLTADQSRTPELYQAQTISQNVTNNISPNKQLEITSVSNDQSISNKTRSPERNSFSQQPNSKVTDSYQLNLQQNRQIENDMFESETSENHSGNVTVSMMDPNSVPDIIPVENISQSLSQSLTDFTSPVELDEAAKLAYQRLAAESPGFVYPRGPAMLEAQARENQMSTSVRSQYFSSAPATVMQDVYQPTQYSPPAQGNSSSVLSPPAGNLDVYQPTQYSPPAQGNSSSVLSPPAGNL</sequence>
<protein>
    <submittedName>
        <fullName evidence="3">Uncharacterized protein</fullName>
    </submittedName>
</protein>
<dbReference type="EMBL" id="GECZ01001057">
    <property type="protein sequence ID" value="JAS68712.1"/>
    <property type="molecule type" value="Transcribed_RNA"/>
</dbReference>
<evidence type="ECO:0000256" key="2">
    <source>
        <dbReference type="SAM" id="MobiDB-lite"/>
    </source>
</evidence>
<gene>
    <name evidence="3" type="ORF">g.12061</name>
</gene>
<feature type="compositionally biased region" description="Polar residues" evidence="2">
    <location>
        <begin position="347"/>
        <end position="359"/>
    </location>
</feature>
<reference evidence="3" key="1">
    <citation type="submission" date="2015-11" db="EMBL/GenBank/DDBJ databases">
        <title>De novo transcriptome assembly of four potential Pierce s Disease insect vectors from Arizona vineyards.</title>
        <authorList>
            <person name="Tassone E.E."/>
        </authorList>
    </citation>
    <scope>NUCLEOTIDE SEQUENCE</scope>
</reference>
<feature type="non-terminal residue" evidence="3">
    <location>
        <position position="706"/>
    </location>
</feature>
<feature type="coiled-coil region" evidence="1">
    <location>
        <begin position="35"/>
        <end position="76"/>
    </location>
</feature>
<proteinExistence type="predicted"/>
<evidence type="ECO:0000256" key="1">
    <source>
        <dbReference type="SAM" id="Coils"/>
    </source>
</evidence>
<accession>A0A1B6H203</accession>